<protein>
    <submittedName>
        <fullName evidence="1">Uncharacterized protein</fullName>
    </submittedName>
</protein>
<dbReference type="Proteomes" id="UP000002059">
    <property type="component" value="Partially assembled WGS sequence"/>
</dbReference>
<organism evidence="1 2">
    <name type="scientific">Paracoccidioides lutzii (strain ATCC MYA-826 / Pb01)</name>
    <name type="common">Paracoccidioides brasiliensis</name>
    <dbReference type="NCBI Taxonomy" id="502779"/>
    <lineage>
        <taxon>Eukaryota</taxon>
        <taxon>Fungi</taxon>
        <taxon>Dikarya</taxon>
        <taxon>Ascomycota</taxon>
        <taxon>Pezizomycotina</taxon>
        <taxon>Eurotiomycetes</taxon>
        <taxon>Eurotiomycetidae</taxon>
        <taxon>Onygenales</taxon>
        <taxon>Ajellomycetaceae</taxon>
        <taxon>Paracoccidioides</taxon>
    </lineage>
</organism>
<evidence type="ECO:0000313" key="1">
    <source>
        <dbReference type="EMBL" id="KGQ01091.1"/>
    </source>
</evidence>
<dbReference type="OMA" id="WRFKLIP"/>
<sequence>MATCIAGVAEKLLGSWRFKLIPVDDQKAAAANPTCLDAETLSLLAMGATTVLTFSTDYPVTVSLATYF</sequence>
<reference evidence="1 2" key="1">
    <citation type="journal article" date="2011" name="PLoS Genet.">
        <title>Comparative genomic analysis of human fungal pathogens causing paracoccidioidomycosis.</title>
        <authorList>
            <person name="Desjardins C.A."/>
            <person name="Champion M.D."/>
            <person name="Holder J.W."/>
            <person name="Muszewska A."/>
            <person name="Goldberg J."/>
            <person name="Bailao A.M."/>
            <person name="Brigido M.M."/>
            <person name="Ferreira M.E."/>
            <person name="Garcia A.M."/>
            <person name="Grynberg M."/>
            <person name="Gujja S."/>
            <person name="Heiman D.I."/>
            <person name="Henn M.R."/>
            <person name="Kodira C.D."/>
            <person name="Leon-Narvaez H."/>
            <person name="Longo L.V."/>
            <person name="Ma L.J."/>
            <person name="Malavazi I."/>
            <person name="Matsuo A.L."/>
            <person name="Morais F.V."/>
            <person name="Pereira M."/>
            <person name="Rodriguez-Brito S."/>
            <person name="Sakthikumar S."/>
            <person name="Salem-Izacc S.M."/>
            <person name="Sykes S.M."/>
            <person name="Teixeira M.M."/>
            <person name="Vallejo M.C."/>
            <person name="Walter M.E."/>
            <person name="Yandava C."/>
            <person name="Young S."/>
            <person name="Zeng Q."/>
            <person name="Zucker J."/>
            <person name="Felipe M.S."/>
            <person name="Goldman G.H."/>
            <person name="Haas B.J."/>
            <person name="McEwen J.G."/>
            <person name="Nino-Vega G."/>
            <person name="Puccia R."/>
            <person name="San-Blas G."/>
            <person name="Soares C.M."/>
            <person name="Birren B.W."/>
            <person name="Cuomo C.A."/>
        </authorList>
    </citation>
    <scope>NUCLEOTIDE SEQUENCE [LARGE SCALE GENOMIC DNA]</scope>
    <source>
        <strain evidence="2">ATCC MYA-826 / Pb01</strain>
    </source>
</reference>
<gene>
    <name evidence="1" type="ORF">PAAG_12218</name>
</gene>
<accession>A0A0A2UZV8</accession>
<dbReference type="GeneID" id="26970945"/>
<dbReference type="OrthoDB" id="10298819at2759"/>
<dbReference type="RefSeq" id="XP_015702646.1">
    <property type="nucleotide sequence ID" value="XM_015847734.1"/>
</dbReference>
<proteinExistence type="predicted"/>
<dbReference type="HOGENOM" id="CLU_2794615_0_0_1"/>
<dbReference type="AlphaFoldDB" id="A0A0A2UZV8"/>
<dbReference type="VEuPathDB" id="FungiDB:PAAG_12218"/>
<dbReference type="EMBL" id="KN294009">
    <property type="protein sequence ID" value="KGQ01091.1"/>
    <property type="molecule type" value="Genomic_DNA"/>
</dbReference>
<keyword evidence="2" id="KW-1185">Reference proteome</keyword>
<dbReference type="KEGG" id="pbl:PAAG_12218"/>
<evidence type="ECO:0000313" key="2">
    <source>
        <dbReference type="Proteomes" id="UP000002059"/>
    </source>
</evidence>
<name>A0A0A2UZV8_PARBA</name>